<dbReference type="Proteomes" id="UP000657918">
    <property type="component" value="Chromosome 16"/>
</dbReference>
<dbReference type="AlphaFoldDB" id="A0A835MG74"/>
<proteinExistence type="predicted"/>
<dbReference type="GO" id="GO:0003735">
    <property type="term" value="F:structural constituent of ribosome"/>
    <property type="evidence" value="ECO:0007669"/>
    <property type="project" value="InterPro"/>
</dbReference>
<dbReference type="EMBL" id="JADGMS010000016">
    <property type="protein sequence ID" value="KAF9664895.1"/>
    <property type="molecule type" value="Genomic_DNA"/>
</dbReference>
<dbReference type="GO" id="GO:0005840">
    <property type="term" value="C:ribosome"/>
    <property type="evidence" value="ECO:0007669"/>
    <property type="project" value="InterPro"/>
</dbReference>
<dbReference type="Gene3D" id="1.10.287.310">
    <property type="match status" value="1"/>
</dbReference>
<accession>A0A835MG74</accession>
<gene>
    <name evidence="1" type="ORF">SADUNF_Sadunf16G0065500</name>
</gene>
<evidence type="ECO:0000313" key="2">
    <source>
        <dbReference type="Proteomes" id="UP000657918"/>
    </source>
</evidence>
<dbReference type="InterPro" id="IPR036049">
    <property type="entry name" value="Ribosomal_uL29_sf"/>
</dbReference>
<organism evidence="1 2">
    <name type="scientific">Salix dunnii</name>
    <dbReference type="NCBI Taxonomy" id="1413687"/>
    <lineage>
        <taxon>Eukaryota</taxon>
        <taxon>Viridiplantae</taxon>
        <taxon>Streptophyta</taxon>
        <taxon>Embryophyta</taxon>
        <taxon>Tracheophyta</taxon>
        <taxon>Spermatophyta</taxon>
        <taxon>Magnoliopsida</taxon>
        <taxon>eudicotyledons</taxon>
        <taxon>Gunneridae</taxon>
        <taxon>Pentapetalae</taxon>
        <taxon>rosids</taxon>
        <taxon>fabids</taxon>
        <taxon>Malpighiales</taxon>
        <taxon>Salicaceae</taxon>
        <taxon>Saliceae</taxon>
        <taxon>Salix</taxon>
    </lineage>
</organism>
<comment type="caution">
    <text evidence="1">The sequence shown here is derived from an EMBL/GenBank/DDBJ whole genome shotgun (WGS) entry which is preliminary data.</text>
</comment>
<dbReference type="GO" id="GO:0006412">
    <property type="term" value="P:translation"/>
    <property type="evidence" value="ECO:0007669"/>
    <property type="project" value="InterPro"/>
</dbReference>
<dbReference type="OrthoDB" id="14535at2759"/>
<reference evidence="1 2" key="1">
    <citation type="submission" date="2020-10" db="EMBL/GenBank/DDBJ databases">
        <title>Plant Genome Project.</title>
        <authorList>
            <person name="Zhang R.-G."/>
        </authorList>
    </citation>
    <scope>NUCLEOTIDE SEQUENCE [LARGE SCALE GENOMIC DNA]</scope>
    <source>
        <strain evidence="1">FAFU-HL-1</strain>
        <tissue evidence="1">Leaf</tissue>
    </source>
</reference>
<name>A0A835MG74_9ROSI</name>
<evidence type="ECO:0000313" key="1">
    <source>
        <dbReference type="EMBL" id="KAF9664895.1"/>
    </source>
</evidence>
<keyword evidence="2" id="KW-1185">Reference proteome</keyword>
<sequence length="141" mass="15218">MAKAQALRVIKVSGNSRSVEEARAQVFDFFKLACRSLHAVMDIYNLNGLKNLKAELALLLVAKVTGGAPNKLSKFKVVDCTGLDCDFMEFLLLENQSNLVEAVISGNLIDGGGGGTGGRIVVAGDKGMLHFFFTMHRSLKK</sequence>
<protein>
    <submittedName>
        <fullName evidence="1">Uncharacterized protein</fullName>
    </submittedName>
</protein>